<protein>
    <submittedName>
        <fullName evidence="2">Uncharacterized protein</fullName>
    </submittedName>
</protein>
<reference evidence="2 3" key="1">
    <citation type="journal article" date="2011" name="PLoS Pathog.">
        <title>Endophytic Life Strategies Decoded by Genome and Transcriptome Analyses of the Mutualistic Root Symbiont Piriformospora indica.</title>
        <authorList>
            <person name="Zuccaro A."/>
            <person name="Lahrmann U."/>
            <person name="Guldener U."/>
            <person name="Langen G."/>
            <person name="Pfiffi S."/>
            <person name="Biedenkopf D."/>
            <person name="Wong P."/>
            <person name="Samans B."/>
            <person name="Grimm C."/>
            <person name="Basiewicz M."/>
            <person name="Murat C."/>
            <person name="Martin F."/>
            <person name="Kogel K.H."/>
        </authorList>
    </citation>
    <scope>NUCLEOTIDE SEQUENCE [LARGE SCALE GENOMIC DNA]</scope>
    <source>
        <strain evidence="2 3">DSM 11827</strain>
    </source>
</reference>
<keyword evidence="3" id="KW-1185">Reference proteome</keyword>
<dbReference type="Proteomes" id="UP000007148">
    <property type="component" value="Unassembled WGS sequence"/>
</dbReference>
<dbReference type="AlphaFoldDB" id="G4U0J9"/>
<feature type="region of interest" description="Disordered" evidence="1">
    <location>
        <begin position="23"/>
        <end position="52"/>
    </location>
</feature>
<organism evidence="2 3">
    <name type="scientific">Serendipita indica (strain DSM 11827)</name>
    <name type="common">Root endophyte fungus</name>
    <name type="synonym">Piriformospora indica</name>
    <dbReference type="NCBI Taxonomy" id="1109443"/>
    <lineage>
        <taxon>Eukaryota</taxon>
        <taxon>Fungi</taxon>
        <taxon>Dikarya</taxon>
        <taxon>Basidiomycota</taxon>
        <taxon>Agaricomycotina</taxon>
        <taxon>Agaricomycetes</taxon>
        <taxon>Sebacinales</taxon>
        <taxon>Serendipitaceae</taxon>
        <taxon>Serendipita</taxon>
    </lineage>
</organism>
<accession>G4U0J9</accession>
<dbReference type="EMBL" id="CAFZ01001260">
    <property type="protein sequence ID" value="CCA77092.1"/>
    <property type="molecule type" value="Genomic_DNA"/>
</dbReference>
<proteinExistence type="predicted"/>
<gene>
    <name evidence="2" type="ORF">PIIN_11077</name>
</gene>
<evidence type="ECO:0000256" key="1">
    <source>
        <dbReference type="SAM" id="MobiDB-lite"/>
    </source>
</evidence>
<dbReference type="InParanoid" id="G4U0J9"/>
<comment type="caution">
    <text evidence="2">The sequence shown here is derived from an EMBL/GenBank/DDBJ whole genome shotgun (WGS) entry which is preliminary data.</text>
</comment>
<evidence type="ECO:0000313" key="2">
    <source>
        <dbReference type="EMBL" id="CCA77092.1"/>
    </source>
</evidence>
<dbReference type="HOGENOM" id="CLU_3088087_0_0_1"/>
<feature type="compositionally biased region" description="Polar residues" evidence="1">
    <location>
        <begin position="25"/>
        <end position="46"/>
    </location>
</feature>
<evidence type="ECO:0000313" key="3">
    <source>
        <dbReference type="Proteomes" id="UP000007148"/>
    </source>
</evidence>
<name>G4U0J9_SERID</name>
<sequence length="52" mass="5869">MQADYIDTTTLLRNLNARSKVKLSTRLSENTASSRSNRLGSETASYLDSFRE</sequence>